<proteinExistence type="predicted"/>
<evidence type="ECO:0000313" key="2">
    <source>
        <dbReference type="Proteomes" id="UP000828390"/>
    </source>
</evidence>
<accession>A0A9D4IIY4</accession>
<organism evidence="1 2">
    <name type="scientific">Dreissena polymorpha</name>
    <name type="common">Zebra mussel</name>
    <name type="synonym">Mytilus polymorpha</name>
    <dbReference type="NCBI Taxonomy" id="45954"/>
    <lineage>
        <taxon>Eukaryota</taxon>
        <taxon>Metazoa</taxon>
        <taxon>Spiralia</taxon>
        <taxon>Lophotrochozoa</taxon>
        <taxon>Mollusca</taxon>
        <taxon>Bivalvia</taxon>
        <taxon>Autobranchia</taxon>
        <taxon>Heteroconchia</taxon>
        <taxon>Euheterodonta</taxon>
        <taxon>Imparidentia</taxon>
        <taxon>Neoheterodontei</taxon>
        <taxon>Myida</taxon>
        <taxon>Dreissenoidea</taxon>
        <taxon>Dreissenidae</taxon>
        <taxon>Dreissena</taxon>
    </lineage>
</organism>
<dbReference type="Proteomes" id="UP000828390">
    <property type="component" value="Unassembled WGS sequence"/>
</dbReference>
<reference evidence="1" key="1">
    <citation type="journal article" date="2019" name="bioRxiv">
        <title>The Genome of the Zebra Mussel, Dreissena polymorpha: A Resource for Invasive Species Research.</title>
        <authorList>
            <person name="McCartney M.A."/>
            <person name="Auch B."/>
            <person name="Kono T."/>
            <person name="Mallez S."/>
            <person name="Zhang Y."/>
            <person name="Obille A."/>
            <person name="Becker A."/>
            <person name="Abrahante J.E."/>
            <person name="Garbe J."/>
            <person name="Badalamenti J.P."/>
            <person name="Herman A."/>
            <person name="Mangelson H."/>
            <person name="Liachko I."/>
            <person name="Sullivan S."/>
            <person name="Sone E.D."/>
            <person name="Koren S."/>
            <person name="Silverstein K.A.T."/>
            <person name="Beckman K.B."/>
            <person name="Gohl D.M."/>
        </authorList>
    </citation>
    <scope>NUCLEOTIDE SEQUENCE</scope>
    <source>
        <strain evidence="1">Duluth1</strain>
        <tissue evidence="1">Whole animal</tissue>
    </source>
</reference>
<keyword evidence="2" id="KW-1185">Reference proteome</keyword>
<dbReference type="AlphaFoldDB" id="A0A9D4IIY4"/>
<name>A0A9D4IIY4_DREPO</name>
<comment type="caution">
    <text evidence="1">The sequence shown here is derived from an EMBL/GenBank/DDBJ whole genome shotgun (WGS) entry which is preliminary data.</text>
</comment>
<gene>
    <name evidence="1" type="ORF">DPMN_178731</name>
</gene>
<reference evidence="1" key="2">
    <citation type="submission" date="2020-11" db="EMBL/GenBank/DDBJ databases">
        <authorList>
            <person name="McCartney M.A."/>
            <person name="Auch B."/>
            <person name="Kono T."/>
            <person name="Mallez S."/>
            <person name="Becker A."/>
            <person name="Gohl D.M."/>
            <person name="Silverstein K.A.T."/>
            <person name="Koren S."/>
            <person name="Bechman K.B."/>
            <person name="Herman A."/>
            <person name="Abrahante J.E."/>
            <person name="Garbe J."/>
        </authorList>
    </citation>
    <scope>NUCLEOTIDE SEQUENCE</scope>
    <source>
        <strain evidence="1">Duluth1</strain>
        <tissue evidence="1">Whole animal</tissue>
    </source>
</reference>
<evidence type="ECO:0000313" key="1">
    <source>
        <dbReference type="EMBL" id="KAH3777291.1"/>
    </source>
</evidence>
<sequence>MTSPANIVGEDYTDLEEVDFRAVQELKSHVNLLKEYQRDMCVQRIIREYASSESDLDRIRSQYFEHLKQSSESRLPIQSKL</sequence>
<dbReference type="EMBL" id="JAIWYP010000009">
    <property type="protein sequence ID" value="KAH3777291.1"/>
    <property type="molecule type" value="Genomic_DNA"/>
</dbReference>
<protein>
    <submittedName>
        <fullName evidence="1">Uncharacterized protein</fullName>
    </submittedName>
</protein>